<keyword evidence="2" id="KW-0812">Transmembrane</keyword>
<evidence type="ECO:0000256" key="2">
    <source>
        <dbReference type="SAM" id="Phobius"/>
    </source>
</evidence>
<comment type="caution">
    <text evidence="4">The sequence shown here is derived from an EMBL/GenBank/DDBJ whole genome shotgun (WGS) entry which is preliminary data.</text>
</comment>
<feature type="transmembrane region" description="Helical" evidence="2">
    <location>
        <begin position="146"/>
        <end position="164"/>
    </location>
</feature>
<keyword evidence="2" id="KW-1133">Transmembrane helix</keyword>
<evidence type="ECO:0000256" key="1">
    <source>
        <dbReference type="ARBA" id="ARBA00007362"/>
    </source>
</evidence>
<keyword evidence="5" id="KW-1185">Reference proteome</keyword>
<feature type="transmembrane region" description="Helical" evidence="2">
    <location>
        <begin position="116"/>
        <end position="134"/>
    </location>
</feature>
<dbReference type="Proteomes" id="UP001174210">
    <property type="component" value="Unassembled WGS sequence"/>
</dbReference>
<comment type="similarity">
    <text evidence="1">Belongs to the EamA transporter family.</text>
</comment>
<organism evidence="4 5">
    <name type="scientific">Leifsonia virtsii</name>
    <dbReference type="NCBI Taxonomy" id="3035915"/>
    <lineage>
        <taxon>Bacteria</taxon>
        <taxon>Bacillati</taxon>
        <taxon>Actinomycetota</taxon>
        <taxon>Actinomycetes</taxon>
        <taxon>Micrococcales</taxon>
        <taxon>Microbacteriaceae</taxon>
        <taxon>Leifsonia</taxon>
    </lineage>
</organism>
<feature type="transmembrane region" description="Helical" evidence="2">
    <location>
        <begin position="176"/>
        <end position="196"/>
    </location>
</feature>
<dbReference type="SUPFAM" id="SSF103481">
    <property type="entry name" value="Multidrug resistance efflux transporter EmrE"/>
    <property type="match status" value="1"/>
</dbReference>
<feature type="transmembrane region" description="Helical" evidence="2">
    <location>
        <begin position="62"/>
        <end position="82"/>
    </location>
</feature>
<dbReference type="EMBL" id="JAROCB010000002">
    <property type="protein sequence ID" value="MDN4597085.1"/>
    <property type="molecule type" value="Genomic_DNA"/>
</dbReference>
<accession>A0ABT8IWA1</accession>
<name>A0ABT8IWA1_9MICO</name>
<proteinExistence type="inferred from homology"/>
<dbReference type="InterPro" id="IPR000620">
    <property type="entry name" value="EamA_dom"/>
</dbReference>
<protein>
    <submittedName>
        <fullName evidence="4">EamA family transporter</fullName>
    </submittedName>
</protein>
<sequence>MPAAALGLLGAFVYGSADFLGGVAARRIGPLRTTAVGAVAGLVLLLLALPVVGGAWSAAALGWGALSGLVGTVAVALLYACLAIGPMSILSPLTALVSALVPLTWGLLGGDRFEPVGYVAIGLALVAVVLVGFVPEKGAVRPRPRALGMAVAAGAMIGVFLILIDQTPDDSGVVPLIANRVANAAVMWTVVGVVVARARRSVPVAVGDLPPVGLPEQLRGGMRLEPRGAGIAAGGGALDATANLLILIALRLGDLATVSVLTALYPAGTILLAAIVLRERVAPVQWVGLVLAIVAAALLALS</sequence>
<dbReference type="Gene3D" id="1.10.3730.20">
    <property type="match status" value="1"/>
</dbReference>
<feature type="transmembrane region" description="Helical" evidence="2">
    <location>
        <begin position="6"/>
        <end position="24"/>
    </location>
</feature>
<feature type="transmembrane region" description="Helical" evidence="2">
    <location>
        <begin position="284"/>
        <end position="301"/>
    </location>
</feature>
<dbReference type="Pfam" id="PF00892">
    <property type="entry name" value="EamA"/>
    <property type="match status" value="2"/>
</dbReference>
<feature type="domain" description="EamA" evidence="3">
    <location>
        <begin position="228"/>
        <end position="300"/>
    </location>
</feature>
<reference evidence="4" key="1">
    <citation type="submission" date="2023-03" db="EMBL/GenBank/DDBJ databases">
        <title>MT1 and MT2 Draft Genomes of Novel Species.</title>
        <authorList>
            <person name="Venkateswaran K."/>
        </authorList>
    </citation>
    <scope>NUCLEOTIDE SEQUENCE</scope>
    <source>
        <strain evidence="4">F6_8S_P_1A</strain>
    </source>
</reference>
<evidence type="ECO:0000313" key="4">
    <source>
        <dbReference type="EMBL" id="MDN4597085.1"/>
    </source>
</evidence>
<evidence type="ECO:0000313" key="5">
    <source>
        <dbReference type="Proteomes" id="UP001174210"/>
    </source>
</evidence>
<feature type="domain" description="EamA" evidence="3">
    <location>
        <begin position="3"/>
        <end position="132"/>
    </location>
</feature>
<feature type="transmembrane region" description="Helical" evidence="2">
    <location>
        <begin position="89"/>
        <end position="110"/>
    </location>
</feature>
<feature type="transmembrane region" description="Helical" evidence="2">
    <location>
        <begin position="229"/>
        <end position="250"/>
    </location>
</feature>
<feature type="transmembrane region" description="Helical" evidence="2">
    <location>
        <begin position="256"/>
        <end position="277"/>
    </location>
</feature>
<dbReference type="InterPro" id="IPR037185">
    <property type="entry name" value="EmrE-like"/>
</dbReference>
<feature type="transmembrane region" description="Helical" evidence="2">
    <location>
        <begin position="36"/>
        <end position="56"/>
    </location>
</feature>
<evidence type="ECO:0000259" key="3">
    <source>
        <dbReference type="Pfam" id="PF00892"/>
    </source>
</evidence>
<keyword evidence="2" id="KW-0472">Membrane</keyword>
<gene>
    <name evidence="4" type="ORF">P5G59_08025</name>
</gene>
<dbReference type="RefSeq" id="WP_301217720.1">
    <property type="nucleotide sequence ID" value="NZ_JAROCB010000002.1"/>
</dbReference>